<accession>A0A6J4N743</accession>
<reference evidence="2" key="1">
    <citation type="submission" date="2020-02" db="EMBL/GenBank/DDBJ databases">
        <authorList>
            <person name="Meier V. D."/>
        </authorList>
    </citation>
    <scope>NUCLEOTIDE SEQUENCE</scope>
    <source>
        <strain evidence="2">AVDCRST_MAG32</strain>
    </source>
</reference>
<dbReference type="EMBL" id="CADCUM010000050">
    <property type="protein sequence ID" value="CAA9374875.1"/>
    <property type="molecule type" value="Genomic_DNA"/>
</dbReference>
<feature type="region of interest" description="Disordered" evidence="1">
    <location>
        <begin position="1"/>
        <end position="26"/>
    </location>
</feature>
<name>A0A6J4N743_9ACTN</name>
<evidence type="ECO:0000256" key="1">
    <source>
        <dbReference type="SAM" id="MobiDB-lite"/>
    </source>
</evidence>
<sequence length="52" mass="5830">MDAQLPGMRNESRRLHDRPLTDPSPEVMTICPGSATVWHRAPWTGTGTLNRD</sequence>
<organism evidence="2">
    <name type="scientific">uncultured Nocardioides sp</name>
    <dbReference type="NCBI Taxonomy" id="198441"/>
    <lineage>
        <taxon>Bacteria</taxon>
        <taxon>Bacillati</taxon>
        <taxon>Actinomycetota</taxon>
        <taxon>Actinomycetes</taxon>
        <taxon>Propionibacteriales</taxon>
        <taxon>Nocardioidaceae</taxon>
        <taxon>Nocardioides</taxon>
        <taxon>environmental samples</taxon>
    </lineage>
</organism>
<dbReference type="AlphaFoldDB" id="A0A6J4N743"/>
<gene>
    <name evidence="2" type="ORF">AVDCRST_MAG32-1091</name>
</gene>
<evidence type="ECO:0000313" key="2">
    <source>
        <dbReference type="EMBL" id="CAA9374875.1"/>
    </source>
</evidence>
<protein>
    <submittedName>
        <fullName evidence="2">Uncharacterized protein</fullName>
    </submittedName>
</protein>
<proteinExistence type="predicted"/>
<feature type="compositionally biased region" description="Basic and acidic residues" evidence="1">
    <location>
        <begin position="10"/>
        <end position="20"/>
    </location>
</feature>